<proteinExistence type="predicted"/>
<feature type="transmembrane region" description="Helical" evidence="1">
    <location>
        <begin position="39"/>
        <end position="59"/>
    </location>
</feature>
<name>A0A348HDT3_9GAMM</name>
<dbReference type="OrthoDB" id="9812136at2"/>
<dbReference type="RefSeq" id="WP_027706101.1">
    <property type="nucleotide sequence ID" value="NZ_AP018933.1"/>
</dbReference>
<feature type="transmembrane region" description="Helical" evidence="1">
    <location>
        <begin position="6"/>
        <end position="27"/>
    </location>
</feature>
<protein>
    <submittedName>
        <fullName evidence="2">Uncharacterized conserved protein</fullName>
    </submittedName>
</protein>
<gene>
    <name evidence="2" type="ORF">ZBT109_1018</name>
</gene>
<reference evidence="2 3" key="1">
    <citation type="submission" date="2018-09" db="EMBL/GenBank/DDBJ databases">
        <title>Zymobacter palmae IAM14233 (=T109) whole genome analysis.</title>
        <authorList>
            <person name="Yanase H."/>
        </authorList>
    </citation>
    <scope>NUCLEOTIDE SEQUENCE [LARGE SCALE GENOMIC DNA]</scope>
    <source>
        <strain evidence="2 3">IAM14233</strain>
    </source>
</reference>
<keyword evidence="1" id="KW-0472">Membrane</keyword>
<dbReference type="KEGG" id="zpl:ZBT109_1018"/>
<keyword evidence="1" id="KW-1133">Transmembrane helix</keyword>
<dbReference type="Proteomes" id="UP000267342">
    <property type="component" value="Chromosome"/>
</dbReference>
<accession>A0A348HDT3</accession>
<dbReference type="Pfam" id="PF04070">
    <property type="entry name" value="DUF378"/>
    <property type="match status" value="1"/>
</dbReference>
<dbReference type="InterPro" id="IPR007211">
    <property type="entry name" value="DUF378"/>
</dbReference>
<dbReference type="EMBL" id="AP018933">
    <property type="protein sequence ID" value="BBG29785.1"/>
    <property type="molecule type" value="Genomic_DNA"/>
</dbReference>
<dbReference type="AlphaFoldDB" id="A0A348HDT3"/>
<organism evidence="2 3">
    <name type="scientific">Zymobacter palmae</name>
    <dbReference type="NCBI Taxonomy" id="33074"/>
    <lineage>
        <taxon>Bacteria</taxon>
        <taxon>Pseudomonadati</taxon>
        <taxon>Pseudomonadota</taxon>
        <taxon>Gammaproteobacteria</taxon>
        <taxon>Oceanospirillales</taxon>
        <taxon>Halomonadaceae</taxon>
        <taxon>Zymobacter group</taxon>
        <taxon>Zymobacter</taxon>
    </lineage>
</organism>
<sequence>MKRAAVIAQILLIAGGINWLLIGLIRLNLIDALFGPGTFAARLIYVMIGLSALYAISFIPRLSWP</sequence>
<evidence type="ECO:0000313" key="2">
    <source>
        <dbReference type="EMBL" id="BBG29785.1"/>
    </source>
</evidence>
<dbReference type="PANTHER" id="PTHR37304">
    <property type="entry name" value="MEMBRANE PROTEIN-RELATED"/>
    <property type="match status" value="1"/>
</dbReference>
<evidence type="ECO:0000256" key="1">
    <source>
        <dbReference type="SAM" id="Phobius"/>
    </source>
</evidence>
<keyword evidence="3" id="KW-1185">Reference proteome</keyword>
<evidence type="ECO:0000313" key="3">
    <source>
        <dbReference type="Proteomes" id="UP000267342"/>
    </source>
</evidence>
<dbReference type="PANTHER" id="PTHR37304:SF1">
    <property type="entry name" value="MEMBRANE PROTEIN"/>
    <property type="match status" value="1"/>
</dbReference>
<dbReference type="STRING" id="1123510.GCA_000620025_01046"/>
<keyword evidence="1" id="KW-0812">Transmembrane</keyword>